<feature type="domain" description="EF-hand" evidence="7">
    <location>
        <begin position="520"/>
        <end position="555"/>
    </location>
</feature>
<keyword evidence="5 6" id="KW-0472">Membrane</keyword>
<evidence type="ECO:0000259" key="7">
    <source>
        <dbReference type="PROSITE" id="PS50222"/>
    </source>
</evidence>
<feature type="transmembrane region" description="Helical" evidence="6">
    <location>
        <begin position="384"/>
        <end position="417"/>
    </location>
</feature>
<comment type="subcellular location">
    <subcellularLocation>
        <location evidence="1">Membrane</location>
        <topology evidence="1">Multi-pass membrane protein</topology>
    </subcellularLocation>
</comment>
<gene>
    <name evidence="8" type="ORF">NSCI0253_LOCUS28974</name>
</gene>
<dbReference type="SMART" id="SM00054">
    <property type="entry name" value="EFh"/>
    <property type="match status" value="2"/>
</dbReference>
<keyword evidence="2 6" id="KW-0812">Transmembrane</keyword>
<dbReference type="InterPro" id="IPR011992">
    <property type="entry name" value="EF-hand-dom_pair"/>
</dbReference>
<proteinExistence type="predicted"/>
<dbReference type="AlphaFoldDB" id="A0A7S1AHS5"/>
<dbReference type="InterPro" id="IPR027359">
    <property type="entry name" value="Volt_channel_dom_sf"/>
</dbReference>
<dbReference type="Gene3D" id="1.20.120.350">
    <property type="entry name" value="Voltage-gated potassium channels. Chain C"/>
    <property type="match status" value="1"/>
</dbReference>
<evidence type="ECO:0000256" key="2">
    <source>
        <dbReference type="ARBA" id="ARBA00022692"/>
    </source>
</evidence>
<dbReference type="SUPFAM" id="SSF47473">
    <property type="entry name" value="EF-hand"/>
    <property type="match status" value="1"/>
</dbReference>
<dbReference type="Pfam" id="PF13202">
    <property type="entry name" value="EF-hand_5"/>
    <property type="match status" value="1"/>
</dbReference>
<dbReference type="PANTHER" id="PTHR46726">
    <property type="entry name" value="TWO PORE CHANNEL 3"/>
    <property type="match status" value="1"/>
</dbReference>
<dbReference type="SUPFAM" id="SSF81324">
    <property type="entry name" value="Voltage-gated potassium channels"/>
    <property type="match status" value="1"/>
</dbReference>
<evidence type="ECO:0000256" key="3">
    <source>
        <dbReference type="ARBA" id="ARBA00022837"/>
    </source>
</evidence>
<dbReference type="InterPro" id="IPR018247">
    <property type="entry name" value="EF_Hand_1_Ca_BS"/>
</dbReference>
<dbReference type="Gene3D" id="1.10.287.70">
    <property type="match status" value="1"/>
</dbReference>
<evidence type="ECO:0000313" key="8">
    <source>
        <dbReference type="EMBL" id="CAD8854622.1"/>
    </source>
</evidence>
<dbReference type="EMBL" id="HBFQ01040874">
    <property type="protein sequence ID" value="CAD8854622.1"/>
    <property type="molecule type" value="Transcribed_RNA"/>
</dbReference>
<dbReference type="Pfam" id="PF00520">
    <property type="entry name" value="Ion_trans"/>
    <property type="match status" value="1"/>
</dbReference>
<sequence length="673" mass="75679">MEDEPPADGRNNLGSWSDAAASDVQKEMFQLVQSLAQEQARELLQHRKSLQSLMLRQSYTFRNALLEALRSHDAASPRNLPDEWGVPEEPSPDCVAVQHTFFSDSACSPREKESTAVTTITLDTVKPHLKFDSPLAAHASGVRRAMERENALQRGEGPEGDTPFDECRLTVMEPRVSTTRTEVTEAKSTIRRTEHMPRQEVRLLSAATKKAEVTANMFESTLDKANTRHLHLDRLKKFVDCVQFEVGVSVLILVSTIVLGIESDTSVRRSISAYDKRIAGQSVESVGVLWTYHADVVFSLFFLGEVILRFAAAEGQFLFGRDWQWNIFDSVLVIASLTQIVMQTWNFSVRLTFVRVLRLLRMTRSFRMFRVFRFTRLFRPCRLMFLAIMHSVVPLFWAVIFLTFMTFCFAAVFVQGIEEYIDAQALVNVNVQGMKSYYNSLGMAILTLFMSITGGLSWWEAARPLLGVSLGYLFLFCGFVVLALIAAMNIFTGIFVNDALSLASMNRDMLALAEEERGRANEKLLRCLFAEADLDGSGELDLDEFEQFLANEDAKSTLASMGVANSNAAQMFKELDVDEDLKIDVEDFVSGCMGRLGKEQQREQVSETFRMMVLTTKHVKQITEEVSLLRTATQSLFTFLDDSHGSESGAVEGFRSSSFDYGGHRSIRARAST</sequence>
<organism evidence="8">
    <name type="scientific">Noctiluca scintillans</name>
    <name type="common">Sea sparkle</name>
    <name type="synonym">Red tide dinoflagellate</name>
    <dbReference type="NCBI Taxonomy" id="2966"/>
    <lineage>
        <taxon>Eukaryota</taxon>
        <taxon>Sar</taxon>
        <taxon>Alveolata</taxon>
        <taxon>Dinophyceae</taxon>
        <taxon>Noctilucales</taxon>
        <taxon>Noctilucaceae</taxon>
        <taxon>Noctiluca</taxon>
    </lineage>
</organism>
<dbReference type="InterPro" id="IPR002048">
    <property type="entry name" value="EF_hand_dom"/>
</dbReference>
<evidence type="ECO:0000256" key="4">
    <source>
        <dbReference type="ARBA" id="ARBA00022989"/>
    </source>
</evidence>
<dbReference type="GO" id="GO:0016020">
    <property type="term" value="C:membrane"/>
    <property type="evidence" value="ECO:0007669"/>
    <property type="project" value="UniProtKB-SubCell"/>
</dbReference>
<protein>
    <recommendedName>
        <fullName evidence="7">EF-hand domain-containing protein</fullName>
    </recommendedName>
</protein>
<keyword evidence="4 6" id="KW-1133">Transmembrane helix</keyword>
<feature type="transmembrane region" description="Helical" evidence="6">
    <location>
        <begin position="437"/>
        <end position="459"/>
    </location>
</feature>
<dbReference type="PANTHER" id="PTHR46726:SF1">
    <property type="entry name" value="TWO-PORE CALCIUM CHANNEL 3"/>
    <property type="match status" value="1"/>
</dbReference>
<dbReference type="Gene3D" id="1.10.238.10">
    <property type="entry name" value="EF-hand"/>
    <property type="match status" value="1"/>
</dbReference>
<evidence type="ECO:0000256" key="5">
    <source>
        <dbReference type="ARBA" id="ARBA00023136"/>
    </source>
</evidence>
<dbReference type="CDD" id="cd00051">
    <property type="entry name" value="EFh"/>
    <property type="match status" value="1"/>
</dbReference>
<dbReference type="PROSITE" id="PS00018">
    <property type="entry name" value="EF_HAND_1"/>
    <property type="match status" value="1"/>
</dbReference>
<dbReference type="GO" id="GO:0005216">
    <property type="term" value="F:monoatomic ion channel activity"/>
    <property type="evidence" value="ECO:0007669"/>
    <property type="project" value="InterPro"/>
</dbReference>
<feature type="domain" description="EF-hand" evidence="7">
    <location>
        <begin position="563"/>
        <end position="598"/>
    </location>
</feature>
<name>A0A7S1AHS5_NOCSC</name>
<keyword evidence="3" id="KW-0106">Calcium</keyword>
<feature type="transmembrane region" description="Helical" evidence="6">
    <location>
        <begin position="471"/>
        <end position="496"/>
    </location>
</feature>
<dbReference type="GO" id="GO:0005509">
    <property type="term" value="F:calcium ion binding"/>
    <property type="evidence" value="ECO:0007669"/>
    <property type="project" value="InterPro"/>
</dbReference>
<reference evidence="8" key="1">
    <citation type="submission" date="2021-01" db="EMBL/GenBank/DDBJ databases">
        <authorList>
            <person name="Corre E."/>
            <person name="Pelletier E."/>
            <person name="Niang G."/>
            <person name="Scheremetjew M."/>
            <person name="Finn R."/>
            <person name="Kale V."/>
            <person name="Holt S."/>
            <person name="Cochrane G."/>
            <person name="Meng A."/>
            <person name="Brown T."/>
            <person name="Cohen L."/>
        </authorList>
    </citation>
    <scope>NUCLEOTIDE SEQUENCE</scope>
</reference>
<dbReference type="InterPro" id="IPR005821">
    <property type="entry name" value="Ion_trans_dom"/>
</dbReference>
<dbReference type="PROSITE" id="PS50222">
    <property type="entry name" value="EF_HAND_2"/>
    <property type="match status" value="2"/>
</dbReference>
<evidence type="ECO:0000256" key="1">
    <source>
        <dbReference type="ARBA" id="ARBA00004141"/>
    </source>
</evidence>
<accession>A0A7S1AHS5</accession>
<evidence type="ECO:0000256" key="6">
    <source>
        <dbReference type="SAM" id="Phobius"/>
    </source>
</evidence>